<dbReference type="InterPro" id="IPR001878">
    <property type="entry name" value="Znf_CCHC"/>
</dbReference>
<reference evidence="4 5" key="1">
    <citation type="submission" date="2019-01" db="EMBL/GenBank/DDBJ databases">
        <title>Sequencing of cultivated peanut Arachis hypogaea provides insights into genome evolution and oil improvement.</title>
        <authorList>
            <person name="Chen X."/>
        </authorList>
    </citation>
    <scope>NUCLEOTIDE SEQUENCE [LARGE SCALE GENOMIC DNA]</scope>
    <source>
        <strain evidence="5">cv. Fuhuasheng</strain>
        <tissue evidence="4">Leaves</tissue>
    </source>
</reference>
<evidence type="ECO:0000256" key="1">
    <source>
        <dbReference type="PROSITE-ProRule" id="PRU00047"/>
    </source>
</evidence>
<evidence type="ECO:0000313" key="5">
    <source>
        <dbReference type="Proteomes" id="UP000289738"/>
    </source>
</evidence>
<feature type="region of interest" description="Disordered" evidence="2">
    <location>
        <begin position="331"/>
        <end position="363"/>
    </location>
</feature>
<dbReference type="EMBL" id="SDMP01000011">
    <property type="protein sequence ID" value="RYR31866.1"/>
    <property type="molecule type" value="Genomic_DNA"/>
</dbReference>
<dbReference type="GO" id="GO:0008270">
    <property type="term" value="F:zinc ion binding"/>
    <property type="evidence" value="ECO:0007669"/>
    <property type="project" value="UniProtKB-KW"/>
</dbReference>
<dbReference type="GO" id="GO:0003676">
    <property type="term" value="F:nucleic acid binding"/>
    <property type="evidence" value="ECO:0007669"/>
    <property type="project" value="InterPro"/>
</dbReference>
<feature type="compositionally biased region" description="Basic and acidic residues" evidence="2">
    <location>
        <begin position="354"/>
        <end position="363"/>
    </location>
</feature>
<sequence>MQKSVWKVRTIVDEHNHELAPAIFTNLLPSHRKMSEGDKAQVDSFKQFGIPTSKIMAYMAGQSGGYSMLRFTKRDLYNYRVKETEFRKVFQKALYANLDINEFEEYWKTAVESLGLQDNIWVQSTYDSRESWAMAYLRGTFCAGYRTTSRCEGINAFVKGFLRSTDSILELVHSLDRVVKDYRNNEVTAQFYSTYYTPVLTTGLNSIELFASKVYTRAVFREVKKQIKGVATLLFRGRDSISTTCVYKFSKMGKPNRTYKCKDAKDWRSKPSESTEGHQGRLLRYGALCGAMSVVAKLGTEDANEFVVARDGIARLAEELQRLAYDKLGGPPGLSSLSGLKDPVVSKTKGAPRKGKEMHPGSEGDVLMKRQRCMTCGVPGHTKRTCTSQRDHGVAGTDGCTVHSSTERSSAKPSAPYAAGRTQDADNDEVNSNGWVAIRFLTTSSCTRQGIHSENGDNTQNVPDRAITTSTQSMHVCSHAYCSPHMGVGGGGSNIFLGGQHIEQFFSSQGYSGHVRGSHGVPASSGAFNPTRPTNEDLFE</sequence>
<feature type="domain" description="CCHC-type" evidence="3">
    <location>
        <begin position="372"/>
        <end position="388"/>
    </location>
</feature>
<gene>
    <name evidence="4" type="ORF">Ahy_B01g056801</name>
</gene>
<comment type="caution">
    <text evidence="4">The sequence shown here is derived from an EMBL/GenBank/DDBJ whole genome shotgun (WGS) entry which is preliminary data.</text>
</comment>
<dbReference type="Proteomes" id="UP000289738">
    <property type="component" value="Chromosome B01"/>
</dbReference>
<feature type="region of interest" description="Disordered" evidence="2">
    <location>
        <begin position="381"/>
        <end position="429"/>
    </location>
</feature>
<keyword evidence="5" id="KW-1185">Reference proteome</keyword>
<keyword evidence="1" id="KW-0479">Metal-binding</keyword>
<feature type="region of interest" description="Disordered" evidence="2">
    <location>
        <begin position="514"/>
        <end position="540"/>
    </location>
</feature>
<dbReference type="AlphaFoldDB" id="A0A445AZR3"/>
<dbReference type="PANTHER" id="PTHR47718">
    <property type="entry name" value="OS01G0519700 PROTEIN"/>
    <property type="match status" value="1"/>
</dbReference>
<evidence type="ECO:0000259" key="3">
    <source>
        <dbReference type="PROSITE" id="PS50158"/>
    </source>
</evidence>
<dbReference type="PANTHER" id="PTHR47718:SF7">
    <property type="entry name" value="PROTEIN FAR1-RELATED SEQUENCE"/>
    <property type="match status" value="1"/>
</dbReference>
<name>A0A445AZR3_ARAHY</name>
<organism evidence="4 5">
    <name type="scientific">Arachis hypogaea</name>
    <name type="common">Peanut</name>
    <dbReference type="NCBI Taxonomy" id="3818"/>
    <lineage>
        <taxon>Eukaryota</taxon>
        <taxon>Viridiplantae</taxon>
        <taxon>Streptophyta</taxon>
        <taxon>Embryophyta</taxon>
        <taxon>Tracheophyta</taxon>
        <taxon>Spermatophyta</taxon>
        <taxon>Magnoliopsida</taxon>
        <taxon>eudicotyledons</taxon>
        <taxon>Gunneridae</taxon>
        <taxon>Pentapetalae</taxon>
        <taxon>rosids</taxon>
        <taxon>fabids</taxon>
        <taxon>Fabales</taxon>
        <taxon>Fabaceae</taxon>
        <taxon>Papilionoideae</taxon>
        <taxon>50 kb inversion clade</taxon>
        <taxon>dalbergioids sensu lato</taxon>
        <taxon>Dalbergieae</taxon>
        <taxon>Pterocarpus clade</taxon>
        <taxon>Arachis</taxon>
    </lineage>
</organism>
<keyword evidence="1" id="KW-0862">Zinc</keyword>
<keyword evidence="1" id="KW-0863">Zinc-finger</keyword>
<evidence type="ECO:0000256" key="2">
    <source>
        <dbReference type="SAM" id="MobiDB-lite"/>
    </source>
</evidence>
<dbReference type="PROSITE" id="PS50158">
    <property type="entry name" value="ZF_CCHC"/>
    <property type="match status" value="1"/>
</dbReference>
<evidence type="ECO:0000313" key="4">
    <source>
        <dbReference type="EMBL" id="RYR31866.1"/>
    </source>
</evidence>
<protein>
    <recommendedName>
        <fullName evidence="3">CCHC-type domain-containing protein</fullName>
    </recommendedName>
</protein>
<accession>A0A445AZR3</accession>
<proteinExistence type="predicted"/>